<proteinExistence type="predicted"/>
<dbReference type="EMBL" id="JAQQAF010000001">
    <property type="protein sequence ID" value="KAJ8514032.1"/>
    <property type="molecule type" value="Genomic_DNA"/>
</dbReference>
<dbReference type="InterPro" id="IPR004274">
    <property type="entry name" value="FCP1_dom"/>
</dbReference>
<evidence type="ECO:0000313" key="3">
    <source>
        <dbReference type="Proteomes" id="UP001222027"/>
    </source>
</evidence>
<organism evidence="2 3">
    <name type="scientific">Ensete ventricosum</name>
    <name type="common">Abyssinian banana</name>
    <name type="synonym">Musa ensete</name>
    <dbReference type="NCBI Taxonomy" id="4639"/>
    <lineage>
        <taxon>Eukaryota</taxon>
        <taxon>Viridiplantae</taxon>
        <taxon>Streptophyta</taxon>
        <taxon>Embryophyta</taxon>
        <taxon>Tracheophyta</taxon>
        <taxon>Spermatophyta</taxon>
        <taxon>Magnoliopsida</taxon>
        <taxon>Liliopsida</taxon>
        <taxon>Zingiberales</taxon>
        <taxon>Musaceae</taxon>
        <taxon>Ensete</taxon>
    </lineage>
</organism>
<comment type="caution">
    <text evidence="2">The sequence shown here is derived from an EMBL/GenBank/DDBJ whole genome shotgun (WGS) entry which is preliminary data.</text>
</comment>
<dbReference type="InterPro" id="IPR023214">
    <property type="entry name" value="HAD_sf"/>
</dbReference>
<dbReference type="Proteomes" id="UP001222027">
    <property type="component" value="Unassembled WGS sequence"/>
</dbReference>
<gene>
    <name evidence="2" type="ORF">OPV22_004466</name>
</gene>
<dbReference type="Gene3D" id="3.40.50.1000">
    <property type="entry name" value="HAD superfamily/HAD-like"/>
    <property type="match status" value="1"/>
</dbReference>
<sequence length="309" mass="33674">MSPTSIGPPSPFESSSSFWRSLCCSWWRSCPSAWLVVSWIGAAAAGPRTGGALGALGFSMAEGLRPLEFSVLRALMPNPLQQQCSQAGWGGQVTWAEINKSAQLELAPLNASGSSKISASYEYERRNMEVKCDINAEAASKEIAQNTGNLLDYSGEGQQCYTAAEEGSLQLLPAGMKEGSNNKVFMDDPSMNHSMEAIQSRTRVGSARVKLATDDNNAADYKHKHTDASTGQEEFVHSSTSNVSKDVVLLMPETSLCSRKKLLVLDLNGLLADINSEYHGAHMRVAGKSVFKRPFCDDFLKFCFERFHL</sequence>
<keyword evidence="3" id="KW-1185">Reference proteome</keyword>
<dbReference type="SUPFAM" id="SSF56784">
    <property type="entry name" value="HAD-like"/>
    <property type="match status" value="1"/>
</dbReference>
<feature type="domain" description="FCP1 homology" evidence="1">
    <location>
        <begin position="256"/>
        <end position="309"/>
    </location>
</feature>
<accession>A0AAV8S3I5</accession>
<protein>
    <recommendedName>
        <fullName evidence="1">FCP1 homology domain-containing protein</fullName>
    </recommendedName>
</protein>
<evidence type="ECO:0000313" key="2">
    <source>
        <dbReference type="EMBL" id="KAJ8514032.1"/>
    </source>
</evidence>
<name>A0AAV8S3I5_ENSVE</name>
<evidence type="ECO:0000259" key="1">
    <source>
        <dbReference type="PROSITE" id="PS50969"/>
    </source>
</evidence>
<dbReference type="InterPro" id="IPR036412">
    <property type="entry name" value="HAD-like_sf"/>
</dbReference>
<dbReference type="PROSITE" id="PS50969">
    <property type="entry name" value="FCP1"/>
    <property type="match status" value="1"/>
</dbReference>
<reference evidence="2 3" key="1">
    <citation type="submission" date="2022-12" db="EMBL/GenBank/DDBJ databases">
        <title>Chromosome-scale assembly of the Ensete ventricosum genome.</title>
        <authorList>
            <person name="Dussert Y."/>
            <person name="Stocks J."/>
            <person name="Wendawek A."/>
            <person name="Woldeyes F."/>
            <person name="Nichols R.A."/>
            <person name="Borrell J.S."/>
        </authorList>
    </citation>
    <scope>NUCLEOTIDE SEQUENCE [LARGE SCALE GENOMIC DNA]</scope>
    <source>
        <strain evidence="3">cv. Maze</strain>
        <tissue evidence="2">Seeds</tissue>
    </source>
</reference>
<dbReference type="AlphaFoldDB" id="A0AAV8S3I5"/>